<reference evidence="3" key="1">
    <citation type="journal article" date="2014" name="Nat. Commun.">
        <title>The emerging biofuel crop Camelina sativa retains a highly undifferentiated hexaploid genome structure.</title>
        <authorList>
            <person name="Kagale S."/>
            <person name="Koh C."/>
            <person name="Nixon J."/>
            <person name="Bollina V."/>
            <person name="Clarke W.E."/>
            <person name="Tuteja R."/>
            <person name="Spillane C."/>
            <person name="Robinson S.J."/>
            <person name="Links M.G."/>
            <person name="Clarke C."/>
            <person name="Higgins E.E."/>
            <person name="Huebert T."/>
            <person name="Sharpe A.G."/>
            <person name="Parkin I.A."/>
        </authorList>
    </citation>
    <scope>NUCLEOTIDE SEQUENCE [LARGE SCALE GENOMIC DNA]</scope>
    <source>
        <strain evidence="3">cv. DH55</strain>
    </source>
</reference>
<dbReference type="InterPro" id="IPR001810">
    <property type="entry name" value="F-box_dom"/>
</dbReference>
<dbReference type="Pfam" id="PF07734">
    <property type="entry name" value="FBA_1"/>
    <property type="match status" value="1"/>
</dbReference>
<gene>
    <name evidence="4" type="primary">LOC104788796</name>
</gene>
<proteinExistence type="predicted"/>
<feature type="domain" description="F-box associated beta-propeller type 1" evidence="2">
    <location>
        <begin position="96"/>
        <end position="324"/>
    </location>
</feature>
<dbReference type="GeneID" id="104788796"/>
<organism evidence="3 4">
    <name type="scientific">Camelina sativa</name>
    <name type="common">False flax</name>
    <name type="synonym">Myagrum sativum</name>
    <dbReference type="NCBI Taxonomy" id="90675"/>
    <lineage>
        <taxon>Eukaryota</taxon>
        <taxon>Viridiplantae</taxon>
        <taxon>Streptophyta</taxon>
        <taxon>Embryophyta</taxon>
        <taxon>Tracheophyta</taxon>
        <taxon>Spermatophyta</taxon>
        <taxon>Magnoliopsida</taxon>
        <taxon>eudicotyledons</taxon>
        <taxon>Gunneridae</taxon>
        <taxon>Pentapetalae</taxon>
        <taxon>rosids</taxon>
        <taxon>malvids</taxon>
        <taxon>Brassicales</taxon>
        <taxon>Brassicaceae</taxon>
        <taxon>Camelineae</taxon>
        <taxon>Camelina</taxon>
    </lineage>
</organism>
<name>A0ABM0ZAT0_CAMSA</name>
<evidence type="ECO:0000259" key="1">
    <source>
        <dbReference type="Pfam" id="PF00646"/>
    </source>
</evidence>
<evidence type="ECO:0000259" key="2">
    <source>
        <dbReference type="Pfam" id="PF07734"/>
    </source>
</evidence>
<reference evidence="4" key="2">
    <citation type="submission" date="2025-08" db="UniProtKB">
        <authorList>
            <consortium name="RefSeq"/>
        </authorList>
    </citation>
    <scope>IDENTIFICATION</scope>
    <source>
        <tissue evidence="4">Leaf</tissue>
    </source>
</reference>
<dbReference type="SUPFAM" id="SSF81383">
    <property type="entry name" value="F-box domain"/>
    <property type="match status" value="1"/>
</dbReference>
<dbReference type="InterPro" id="IPR036047">
    <property type="entry name" value="F-box-like_dom_sf"/>
</dbReference>
<sequence>MNSIDFASDPLKEIFVRLPLKSLGKLKTVSKEWRSILESKSFIEMHLSFQKSRRRQKVLAAYKCDCCDRPNLSPVSVMEGDEEIVNLHCDSTERPLMNYEGLLCIPEPDWVNVLNPSTGELRRFPSGPVPEPSLLLNMLPRSAERGLAFFPGYWAMGFGKDRVTGSYKVVRMLFDPVECDILDVQTGGEWRKLSPPPYDIDAERRSACVNGTIYWLRIGGGYKILALDLHTEEFHDVASIPKYPYGVTHLTQLLNLDDCLVMSTTRNCEKELEIWFMYSKDERWSKTYSISLADVASTLHPLKVWWFTPVAISKEGNVLICDDKKNLFKHYPHTNTTRRLSHSTCCVIAPYLKNLVRLH</sequence>
<dbReference type="PANTHER" id="PTHR31111">
    <property type="entry name" value="BNAA05G37150D PROTEIN-RELATED"/>
    <property type="match status" value="1"/>
</dbReference>
<dbReference type="InterPro" id="IPR011043">
    <property type="entry name" value="Gal_Oxase/kelch_b-propeller"/>
</dbReference>
<dbReference type="InterPro" id="IPR006527">
    <property type="entry name" value="F-box-assoc_dom_typ1"/>
</dbReference>
<feature type="domain" description="F-box" evidence="1">
    <location>
        <begin position="8"/>
        <end position="42"/>
    </location>
</feature>
<protein>
    <submittedName>
        <fullName evidence="4">F-box/kelch-repeat protein At2g43270-like</fullName>
    </submittedName>
</protein>
<dbReference type="RefSeq" id="XP_010512879.1">
    <property type="nucleotide sequence ID" value="XM_010514577.1"/>
</dbReference>
<dbReference type="PANTHER" id="PTHR31111:SF113">
    <property type="entry name" value="F-BOX ASSOCIATED UBIQUITINATION EFFECTOR FAMILY PROTEIN"/>
    <property type="match status" value="1"/>
</dbReference>
<dbReference type="SUPFAM" id="SSF50965">
    <property type="entry name" value="Galactose oxidase, central domain"/>
    <property type="match status" value="1"/>
</dbReference>
<dbReference type="Proteomes" id="UP000694864">
    <property type="component" value="Chromosome 5"/>
</dbReference>
<evidence type="ECO:0000313" key="3">
    <source>
        <dbReference type="Proteomes" id="UP000694864"/>
    </source>
</evidence>
<dbReference type="InterPro" id="IPR017451">
    <property type="entry name" value="F-box-assoc_interact_dom"/>
</dbReference>
<accession>A0ABM0ZAT0</accession>
<keyword evidence="3" id="KW-1185">Reference proteome</keyword>
<dbReference type="NCBIfam" id="TIGR01640">
    <property type="entry name" value="F_box_assoc_1"/>
    <property type="match status" value="1"/>
</dbReference>
<evidence type="ECO:0000313" key="4">
    <source>
        <dbReference type="RefSeq" id="XP_010512879.1"/>
    </source>
</evidence>
<dbReference type="Pfam" id="PF00646">
    <property type="entry name" value="F-box"/>
    <property type="match status" value="1"/>
</dbReference>